<feature type="transmembrane region" description="Helical" evidence="1">
    <location>
        <begin position="62"/>
        <end position="82"/>
    </location>
</feature>
<dbReference type="AlphaFoldDB" id="A0A3D3RHZ2"/>
<feature type="transmembrane region" description="Helical" evidence="1">
    <location>
        <begin position="308"/>
        <end position="326"/>
    </location>
</feature>
<feature type="transmembrane region" description="Helical" evidence="1">
    <location>
        <begin position="136"/>
        <end position="159"/>
    </location>
</feature>
<evidence type="ECO:0000256" key="1">
    <source>
        <dbReference type="SAM" id="Phobius"/>
    </source>
</evidence>
<feature type="transmembrane region" description="Helical" evidence="1">
    <location>
        <begin position="171"/>
        <end position="196"/>
    </location>
</feature>
<feature type="transmembrane region" description="Helical" evidence="1">
    <location>
        <begin position="280"/>
        <end position="302"/>
    </location>
</feature>
<keyword evidence="1" id="KW-0472">Membrane</keyword>
<name>A0A3D3RHZ2_9PLAN</name>
<organism evidence="2 3">
    <name type="scientific">Gimesia maris</name>
    <dbReference type="NCBI Taxonomy" id="122"/>
    <lineage>
        <taxon>Bacteria</taxon>
        <taxon>Pseudomonadati</taxon>
        <taxon>Planctomycetota</taxon>
        <taxon>Planctomycetia</taxon>
        <taxon>Planctomycetales</taxon>
        <taxon>Planctomycetaceae</taxon>
        <taxon>Gimesia</taxon>
    </lineage>
</organism>
<gene>
    <name evidence="2" type="ORF">DIT97_33385</name>
</gene>
<dbReference type="Proteomes" id="UP000263642">
    <property type="component" value="Unassembled WGS sequence"/>
</dbReference>
<reference evidence="2 3" key="1">
    <citation type="journal article" date="2018" name="Nat. Biotechnol.">
        <title>A standardized bacterial taxonomy based on genome phylogeny substantially revises the tree of life.</title>
        <authorList>
            <person name="Parks D.H."/>
            <person name="Chuvochina M."/>
            <person name="Waite D.W."/>
            <person name="Rinke C."/>
            <person name="Skarshewski A."/>
            <person name="Chaumeil P.A."/>
            <person name="Hugenholtz P."/>
        </authorList>
    </citation>
    <scope>NUCLEOTIDE SEQUENCE [LARGE SCALE GENOMIC DNA]</scope>
    <source>
        <strain evidence="2">UBA9375</strain>
    </source>
</reference>
<accession>A0A3D3RHZ2</accession>
<dbReference type="EMBL" id="DQAY01000203">
    <property type="protein sequence ID" value="HCO27657.1"/>
    <property type="molecule type" value="Genomic_DNA"/>
</dbReference>
<comment type="caution">
    <text evidence="2">The sequence shown here is derived from an EMBL/GenBank/DDBJ whole genome shotgun (WGS) entry which is preliminary data.</text>
</comment>
<feature type="transmembrane region" description="Helical" evidence="1">
    <location>
        <begin position="217"/>
        <end position="236"/>
    </location>
</feature>
<feature type="transmembrane region" description="Helical" evidence="1">
    <location>
        <begin position="102"/>
        <end position="124"/>
    </location>
</feature>
<keyword evidence="1" id="KW-1133">Transmembrane helix</keyword>
<keyword evidence="1" id="KW-0812">Transmembrane</keyword>
<proteinExistence type="predicted"/>
<feature type="transmembrane region" description="Helical" evidence="1">
    <location>
        <begin position="248"/>
        <end position="268"/>
    </location>
</feature>
<evidence type="ECO:0000313" key="3">
    <source>
        <dbReference type="Proteomes" id="UP000263642"/>
    </source>
</evidence>
<protein>
    <submittedName>
        <fullName evidence="2">Uncharacterized protein</fullName>
    </submittedName>
</protein>
<feature type="transmembrane region" description="Helical" evidence="1">
    <location>
        <begin position="6"/>
        <end position="25"/>
    </location>
</feature>
<sequence length="349" mass="39166">MTETLLLLLIMLLILGLLLILSFTLSERAYPLSETDFKARLICAVRRIAHAQKQIRNRSEQCLLIFSLLCCLLSFSFLSLISKQLLMRYGAPAEELTLVTCRFAPLVLLGLLTLLQIAGEVSLAVTERRRVPSMSLILNASFWLPLLLAWAAVVAYLPIHSSSTVQGGQTSLWLIVIQPAGTLVFFLAWIGPYLLINADPDRRVSPVQNWIRELRMLTGLQVLAPLVISRTCFSPFDEKSTGLEIGRVAIQGVIMLVLLVIVIRLKVFLQRRRGFDPERLWKLTLWLALIALTASFLAFHLLGMSDPLMHVLLNFSLLAIWAGFLLPKANLKLTTTVKNNSTHLIEDQM</sequence>
<evidence type="ECO:0000313" key="2">
    <source>
        <dbReference type="EMBL" id="HCO27657.1"/>
    </source>
</evidence>